<sequence>MLASLAARWHRLTAPLLPDEGRRTAMLEQLVAAYQAPGRHYHTLTHIQALLEATDTAADQLQDAVVVELAVWFHDAVYEPLRSDNEEKSAELACEFLAATSLSAVQQERVAFLIERTKDHTLPQPPDDADLLFFLDADLGILGAPEARYQEYARQVRQEYRMVPGILYRRGRRKVLEKMLAAPALYRTADYHARLEAAARRNLQQELRDL</sequence>
<dbReference type="Proteomes" id="UP000183947">
    <property type="component" value="Unassembled WGS sequence"/>
</dbReference>
<protein>
    <submittedName>
        <fullName evidence="1">Predicted metal-dependent phosphohydrolase, HD superfamily</fullName>
    </submittedName>
</protein>
<evidence type="ECO:0000313" key="1">
    <source>
        <dbReference type="EMBL" id="SHK26430.1"/>
    </source>
</evidence>
<gene>
    <name evidence="1" type="ORF">SAMN02746009_00579</name>
</gene>
<name>A0A1M6R207_9BACT</name>
<dbReference type="AlphaFoldDB" id="A0A1M6R207"/>
<dbReference type="PANTHER" id="PTHR21174:SF0">
    <property type="entry name" value="HD PHOSPHOHYDROLASE FAMILY PROTEIN-RELATED"/>
    <property type="match status" value="1"/>
</dbReference>
<accession>A0A1M6R207</accession>
<dbReference type="STRING" id="1121959.SAMN02746009_00579"/>
<dbReference type="GO" id="GO:0016787">
    <property type="term" value="F:hydrolase activity"/>
    <property type="evidence" value="ECO:0007669"/>
    <property type="project" value="UniProtKB-KW"/>
</dbReference>
<reference evidence="2" key="1">
    <citation type="submission" date="2016-11" db="EMBL/GenBank/DDBJ databases">
        <authorList>
            <person name="Varghese N."/>
            <person name="Submissions S."/>
        </authorList>
    </citation>
    <scope>NUCLEOTIDE SEQUENCE [LARGE SCALE GENOMIC DNA]</scope>
    <source>
        <strain evidence="2">DSM 18569</strain>
    </source>
</reference>
<keyword evidence="2" id="KW-1185">Reference proteome</keyword>
<dbReference type="InterPro" id="IPR009218">
    <property type="entry name" value="HD_phosphohydro"/>
</dbReference>
<dbReference type="EMBL" id="FRAS01000002">
    <property type="protein sequence ID" value="SHK26430.1"/>
    <property type="molecule type" value="Genomic_DNA"/>
</dbReference>
<evidence type="ECO:0000313" key="2">
    <source>
        <dbReference type="Proteomes" id="UP000183947"/>
    </source>
</evidence>
<dbReference type="PIRSF" id="PIRSF035170">
    <property type="entry name" value="HD_phosphohydro"/>
    <property type="match status" value="1"/>
</dbReference>
<keyword evidence="1" id="KW-0378">Hydrolase</keyword>
<dbReference type="PANTHER" id="PTHR21174">
    <property type="match status" value="1"/>
</dbReference>
<dbReference type="OrthoDB" id="9808993at2"/>
<dbReference type="RefSeq" id="WP_073281208.1">
    <property type="nucleotide sequence ID" value="NZ_FRAS01000002.1"/>
</dbReference>
<organism evidence="1 2">
    <name type="scientific">Hymenobacter psychrotolerans DSM 18569</name>
    <dbReference type="NCBI Taxonomy" id="1121959"/>
    <lineage>
        <taxon>Bacteria</taxon>
        <taxon>Pseudomonadati</taxon>
        <taxon>Bacteroidota</taxon>
        <taxon>Cytophagia</taxon>
        <taxon>Cytophagales</taxon>
        <taxon>Hymenobacteraceae</taxon>
        <taxon>Hymenobacter</taxon>
    </lineage>
</organism>
<dbReference type="SUPFAM" id="SSF109604">
    <property type="entry name" value="HD-domain/PDEase-like"/>
    <property type="match status" value="1"/>
</dbReference>
<dbReference type="Gene3D" id="1.10.3210.10">
    <property type="entry name" value="Hypothetical protein af1432"/>
    <property type="match status" value="1"/>
</dbReference>
<proteinExistence type="predicted"/>